<dbReference type="InterPro" id="IPR027417">
    <property type="entry name" value="P-loop_NTPase"/>
</dbReference>
<dbReference type="PANTHER" id="PTHR41287:SF1">
    <property type="entry name" value="PROTEIN YMFN"/>
    <property type="match status" value="1"/>
</dbReference>
<feature type="domain" description="Terminase large subunit-like ATPase" evidence="1">
    <location>
        <begin position="63"/>
        <end position="199"/>
    </location>
</feature>
<proteinExistence type="predicted"/>
<dbReference type="PANTHER" id="PTHR41287">
    <property type="match status" value="1"/>
</dbReference>
<dbReference type="Pfam" id="PF03354">
    <property type="entry name" value="TerL_ATPase"/>
    <property type="match status" value="1"/>
</dbReference>
<dbReference type="InterPro" id="IPR046461">
    <property type="entry name" value="TerL_ATPase"/>
</dbReference>
<evidence type="ECO:0000259" key="2">
    <source>
        <dbReference type="Pfam" id="PF20441"/>
    </source>
</evidence>
<dbReference type="RefSeq" id="WP_150574554.1">
    <property type="nucleotide sequence ID" value="NZ_CABPSN010000001.1"/>
</dbReference>
<dbReference type="Pfam" id="PF20441">
    <property type="entry name" value="TerL_nuclease"/>
    <property type="match status" value="1"/>
</dbReference>
<protein>
    <submittedName>
        <fullName evidence="3">Terminase</fullName>
    </submittedName>
</protein>
<dbReference type="GO" id="GO:0004519">
    <property type="term" value="F:endonuclease activity"/>
    <property type="evidence" value="ECO:0007669"/>
    <property type="project" value="InterPro"/>
</dbReference>
<dbReference type="AlphaFoldDB" id="A0A5E4SK71"/>
<evidence type="ECO:0000259" key="1">
    <source>
        <dbReference type="Pfam" id="PF03354"/>
    </source>
</evidence>
<dbReference type="Proteomes" id="UP000366819">
    <property type="component" value="Unassembled WGS sequence"/>
</dbReference>
<dbReference type="Gene3D" id="3.40.50.300">
    <property type="entry name" value="P-loop containing nucleotide triphosphate hydrolases"/>
    <property type="match status" value="1"/>
</dbReference>
<dbReference type="InterPro" id="IPR005021">
    <property type="entry name" value="Terminase_largesu-like"/>
</dbReference>
<evidence type="ECO:0000313" key="3">
    <source>
        <dbReference type="EMBL" id="VVD74638.1"/>
    </source>
</evidence>
<evidence type="ECO:0000313" key="4">
    <source>
        <dbReference type="Proteomes" id="UP000366819"/>
    </source>
</evidence>
<reference evidence="3 4" key="1">
    <citation type="submission" date="2019-08" db="EMBL/GenBank/DDBJ databases">
        <authorList>
            <person name="Peeters C."/>
        </authorList>
    </citation>
    <scope>NUCLEOTIDE SEQUENCE [LARGE SCALE GENOMIC DNA]</scope>
    <source>
        <strain evidence="3 4">LMG 31011</strain>
    </source>
</reference>
<feature type="domain" description="Terminase large subunit-like endonuclease" evidence="2">
    <location>
        <begin position="259"/>
        <end position="549"/>
    </location>
</feature>
<dbReference type="InterPro" id="IPR046462">
    <property type="entry name" value="TerL_nuclease"/>
</dbReference>
<dbReference type="EMBL" id="CABPSN010000001">
    <property type="protein sequence ID" value="VVD74638.1"/>
    <property type="molecule type" value="Genomic_DNA"/>
</dbReference>
<accession>A0A5E4SK71</accession>
<name>A0A5E4SK71_9BURK</name>
<keyword evidence="4" id="KW-1185">Reference proteome</keyword>
<gene>
    <name evidence="3" type="ORF">PAQ31011_00801</name>
</gene>
<dbReference type="OrthoDB" id="9760250at2"/>
<sequence length="571" mass="62514">MAWTTACPDWGDRLVRGDSIIPPPIFPDQAEQALAIFKELRVTDLPGKPTFGECSEQWVFDFVAAIFGAYDEESGKQLIREFYLLISKKNTKSTIAAGIMLTAVILCWREEEEHLILAPTKEVADNSFKPAAGMIRADEELAALFHIQDHIRTITHRVSRASLKVVAADTDTVSGKKSGRILIDEHWLFGSRKDAEAMFMEATGGQISRDEGWVIYLTTQSDEPPAGVFLEKLRYFRDVRDGVIVDPKSLGVLYEFPPAMVKSKAYLDPANYYIANPNLGRSVSAEWLSDQLVKNRRLTDGSFNVFIAKHLNVEIGMNLRTDRWAGVDFWEASALVPGLTLQDLLEMCEVVDVGIDGGGLDDLLGLAVLGRQKGSRNWIVWTHAWAHPSVFERRQEIAPALRDFEKEGDLTVVEQIGDDVADVANIVAEIERAGLLDKVGADPAGIGGVLDALAEAKVPEDKVIGISQGWKLSGAIKTTERRLAAAGGRKVDENGIRVDGTLMHGGQRLMAWAVGNARIVPVGNAVNITKQASGTGKIDPLMAIFDAVSLMALNPPAQGPSVYESRGIRFL</sequence>
<organism evidence="3 4">
    <name type="scientific">Pandoraea aquatica</name>
    <dbReference type="NCBI Taxonomy" id="2508290"/>
    <lineage>
        <taxon>Bacteria</taxon>
        <taxon>Pseudomonadati</taxon>
        <taxon>Pseudomonadota</taxon>
        <taxon>Betaproteobacteria</taxon>
        <taxon>Burkholderiales</taxon>
        <taxon>Burkholderiaceae</taxon>
        <taxon>Pandoraea</taxon>
    </lineage>
</organism>